<keyword evidence="2" id="KW-1185">Reference proteome</keyword>
<dbReference type="Gene3D" id="1.10.10.60">
    <property type="entry name" value="Homeodomain-like"/>
    <property type="match status" value="1"/>
</dbReference>
<proteinExistence type="predicted"/>
<dbReference type="EMBL" id="LWCA01002417">
    <property type="protein sequence ID" value="OAF63882.1"/>
    <property type="molecule type" value="Genomic_DNA"/>
</dbReference>
<evidence type="ECO:0000313" key="2">
    <source>
        <dbReference type="Proteomes" id="UP000078046"/>
    </source>
</evidence>
<comment type="caution">
    <text evidence="1">The sequence shown here is derived from an EMBL/GenBank/DDBJ whole genome shotgun (WGS) entry which is preliminary data.</text>
</comment>
<protein>
    <recommendedName>
        <fullName evidence="3">HTH psq-type domain-containing protein</fullName>
    </recommendedName>
</protein>
<evidence type="ECO:0000313" key="1">
    <source>
        <dbReference type="EMBL" id="OAF63882.1"/>
    </source>
</evidence>
<accession>A0A177AQT5</accession>
<gene>
    <name evidence="1" type="ORF">A3Q56_08416</name>
</gene>
<reference evidence="1 2" key="1">
    <citation type="submission" date="2016-04" db="EMBL/GenBank/DDBJ databases">
        <title>The genome of Intoshia linei affirms orthonectids as highly simplified spiralians.</title>
        <authorList>
            <person name="Mikhailov K.V."/>
            <person name="Slusarev G.S."/>
            <person name="Nikitin M.A."/>
            <person name="Logacheva M.D."/>
            <person name="Penin A."/>
            <person name="Aleoshin V."/>
            <person name="Panchin Y.V."/>
        </authorList>
    </citation>
    <scope>NUCLEOTIDE SEQUENCE [LARGE SCALE GENOMIC DNA]</scope>
    <source>
        <strain evidence="1">Intl2013</strain>
        <tissue evidence="1">Whole animal</tissue>
    </source>
</reference>
<evidence type="ECO:0008006" key="3">
    <source>
        <dbReference type="Google" id="ProtNLM"/>
    </source>
</evidence>
<dbReference type="Proteomes" id="UP000078046">
    <property type="component" value="Unassembled WGS sequence"/>
</dbReference>
<dbReference type="AlphaFoldDB" id="A0A177AQT5"/>
<sequence length="91" mass="10091">MKRKSIDIIIKKAIIEKCKNSKVSEVANEFGIARSYIYSILSNGAQINNCDASDSSKRIKSAKYPIIENMLNVFISKALSLNIPISSVIIK</sequence>
<name>A0A177AQT5_9BILA</name>
<organism evidence="1 2">
    <name type="scientific">Intoshia linei</name>
    <dbReference type="NCBI Taxonomy" id="1819745"/>
    <lineage>
        <taxon>Eukaryota</taxon>
        <taxon>Metazoa</taxon>
        <taxon>Spiralia</taxon>
        <taxon>Lophotrochozoa</taxon>
        <taxon>Mesozoa</taxon>
        <taxon>Orthonectida</taxon>
        <taxon>Rhopaluridae</taxon>
        <taxon>Intoshia</taxon>
    </lineage>
</organism>
<dbReference type="OrthoDB" id="3229771at2759"/>